<organism evidence="1 2">
    <name type="scientific">Paraburkholderia ginsengiterrae</name>
    <dbReference type="NCBI Taxonomy" id="1462993"/>
    <lineage>
        <taxon>Bacteria</taxon>
        <taxon>Pseudomonadati</taxon>
        <taxon>Pseudomonadota</taxon>
        <taxon>Betaproteobacteria</taxon>
        <taxon>Burkholderiales</taxon>
        <taxon>Burkholderiaceae</taxon>
        <taxon>Paraburkholderia</taxon>
    </lineage>
</organism>
<comment type="caution">
    <text evidence="1">The sequence shown here is derived from an EMBL/GenBank/DDBJ whole genome shotgun (WGS) entry which is preliminary data.</text>
</comment>
<dbReference type="InterPro" id="IPR021769">
    <property type="entry name" value="DUF3331"/>
</dbReference>
<reference evidence="1 2" key="1">
    <citation type="submission" date="2016-04" db="EMBL/GenBank/DDBJ databases">
        <title>Reclassification of Paraburkholderia panaciterrae (Farh et al. 2015) Dobritsa &amp; Samadpour 2016 as a later homotypic synonym of Paraburkholderia ginsengiterrae (Farh et al. 2015) Dobritsa &amp; Samadpour 2016.</title>
        <authorList>
            <person name="Dobritsa A.P."/>
            <person name="Kutumbaka K."/>
            <person name="Samadpour M."/>
        </authorList>
    </citation>
    <scope>NUCLEOTIDE SEQUENCE [LARGE SCALE GENOMIC DNA]</scope>
    <source>
        <strain evidence="1 2">DCY85-1</strain>
    </source>
</reference>
<protein>
    <recommendedName>
        <fullName evidence="3">DUF3331 domain-containing protein</fullName>
    </recommendedName>
</protein>
<gene>
    <name evidence="1" type="ORF">A6V36_11860</name>
</gene>
<dbReference type="EMBL" id="LXJZ01000220">
    <property type="protein sequence ID" value="OAJ53056.1"/>
    <property type="molecule type" value="Genomic_DNA"/>
</dbReference>
<accession>A0ABX2UL77</accession>
<dbReference type="Pfam" id="PF11811">
    <property type="entry name" value="DUF3331"/>
    <property type="match status" value="1"/>
</dbReference>
<dbReference type="Proteomes" id="UP000077961">
    <property type="component" value="Unassembled WGS sequence"/>
</dbReference>
<name>A0ABX2UL77_9BURK</name>
<evidence type="ECO:0008006" key="3">
    <source>
        <dbReference type="Google" id="ProtNLM"/>
    </source>
</evidence>
<evidence type="ECO:0000313" key="2">
    <source>
        <dbReference type="Proteomes" id="UP000077961"/>
    </source>
</evidence>
<sequence>MLISWSDPTRGHFGDQRWTSARSRCSGLCILTGSIIRRGDPVYKRQRRDASRKITGIEMILAVALERVAV</sequence>
<proteinExistence type="predicted"/>
<keyword evidence="2" id="KW-1185">Reference proteome</keyword>
<evidence type="ECO:0000313" key="1">
    <source>
        <dbReference type="EMBL" id="OAJ53056.1"/>
    </source>
</evidence>